<dbReference type="Pfam" id="PF00155">
    <property type="entry name" value="Aminotran_1_2"/>
    <property type="match status" value="1"/>
</dbReference>
<dbReference type="PANTHER" id="PTHR43807">
    <property type="entry name" value="FI04487P"/>
    <property type="match status" value="1"/>
</dbReference>
<dbReference type="Gene3D" id="3.40.640.10">
    <property type="entry name" value="Type I PLP-dependent aspartate aminotransferase-like (Major domain)"/>
    <property type="match status" value="1"/>
</dbReference>
<dbReference type="InterPro" id="IPR051326">
    <property type="entry name" value="Kynurenine-oxoglutarate_AT"/>
</dbReference>
<keyword evidence="8" id="KW-1185">Reference proteome</keyword>
<dbReference type="GO" id="GO:0005737">
    <property type="term" value="C:cytoplasm"/>
    <property type="evidence" value="ECO:0007669"/>
    <property type="project" value="TreeGrafter"/>
</dbReference>
<dbReference type="AlphaFoldDB" id="H3ZEY9"/>
<dbReference type="InterPro" id="IPR015424">
    <property type="entry name" value="PyrdxlP-dep_Trfase"/>
</dbReference>
<accession>H3ZEY9</accession>
<dbReference type="InterPro" id="IPR015422">
    <property type="entry name" value="PyrdxlP-dep_Trfase_small"/>
</dbReference>
<dbReference type="Proteomes" id="UP000012046">
    <property type="component" value="Unassembled WGS sequence"/>
</dbReference>
<comment type="cofactor">
    <cofactor evidence="1">
        <name>pyridoxal 5'-phosphate</name>
        <dbReference type="ChEBI" id="CHEBI:597326"/>
    </cofactor>
</comment>
<evidence type="ECO:0000313" key="7">
    <source>
        <dbReference type="EMBL" id="EHR40807.1"/>
    </source>
</evidence>
<dbReference type="FunFam" id="3.40.640.10:FF:000033">
    <property type="entry name" value="Aspartate aminotransferase"/>
    <property type="match status" value="1"/>
</dbReference>
<reference evidence="7 8" key="1">
    <citation type="journal article" date="2012" name="J. Bacteriol.">
        <title>Genome Sequence of Extracellular-Protease-Producing Alishewanella jeotgali Isolated from Traditional Korean Fermented Seafood.</title>
        <authorList>
            <person name="Jung J."/>
            <person name="Chun J."/>
            <person name="Park W."/>
        </authorList>
    </citation>
    <scope>NUCLEOTIDE SEQUENCE [LARGE SCALE GENOMIC DNA]</scope>
    <source>
        <strain evidence="7 8">KCTC 22429</strain>
    </source>
</reference>
<dbReference type="InterPro" id="IPR015421">
    <property type="entry name" value="PyrdxlP-dep_Trfase_major"/>
</dbReference>
<dbReference type="InterPro" id="IPR004839">
    <property type="entry name" value="Aminotransferase_I/II_large"/>
</dbReference>
<keyword evidence="5" id="KW-0663">Pyridoxal phosphate</keyword>
<evidence type="ECO:0000256" key="1">
    <source>
        <dbReference type="ARBA" id="ARBA00001933"/>
    </source>
</evidence>
<dbReference type="GO" id="GO:0030170">
    <property type="term" value="F:pyridoxal phosphate binding"/>
    <property type="evidence" value="ECO:0007669"/>
    <property type="project" value="InterPro"/>
</dbReference>
<dbReference type="GO" id="GO:0016212">
    <property type="term" value="F:kynurenine-oxoglutarate transaminase activity"/>
    <property type="evidence" value="ECO:0007669"/>
    <property type="project" value="TreeGrafter"/>
</dbReference>
<evidence type="ECO:0000256" key="2">
    <source>
        <dbReference type="ARBA" id="ARBA00007441"/>
    </source>
</evidence>
<comment type="caution">
    <text evidence="7">The sequence shown here is derived from an EMBL/GenBank/DDBJ whole genome shotgun (WGS) entry which is preliminary data.</text>
</comment>
<dbReference type="Gene3D" id="3.90.1150.10">
    <property type="entry name" value="Aspartate Aminotransferase, domain 1"/>
    <property type="match status" value="1"/>
</dbReference>
<evidence type="ECO:0000259" key="6">
    <source>
        <dbReference type="Pfam" id="PF00155"/>
    </source>
</evidence>
<evidence type="ECO:0000256" key="3">
    <source>
        <dbReference type="ARBA" id="ARBA00022576"/>
    </source>
</evidence>
<protein>
    <submittedName>
        <fullName evidence="7">Class I/II aminotransferase</fullName>
    </submittedName>
</protein>
<dbReference type="NCBIfam" id="NF006569">
    <property type="entry name" value="PRK09082.1"/>
    <property type="match status" value="1"/>
</dbReference>
<keyword evidence="3 7" id="KW-0032">Aminotransferase</keyword>
<organism evidence="7 8">
    <name type="scientific">Alishewanella jeotgali KCTC 22429</name>
    <dbReference type="NCBI Taxonomy" id="1129374"/>
    <lineage>
        <taxon>Bacteria</taxon>
        <taxon>Pseudomonadati</taxon>
        <taxon>Pseudomonadota</taxon>
        <taxon>Gammaproteobacteria</taxon>
        <taxon>Alteromonadales</taxon>
        <taxon>Alteromonadaceae</taxon>
        <taxon>Alishewanella</taxon>
    </lineage>
</organism>
<dbReference type="PATRIC" id="fig|1129374.4.peg.1916"/>
<gene>
    <name evidence="7" type="ORF">AJE_09619</name>
</gene>
<dbReference type="eggNOG" id="COG0436">
    <property type="taxonomic scope" value="Bacteria"/>
</dbReference>
<comment type="similarity">
    <text evidence="2">Belongs to the class-I pyridoxal-phosphate-dependent aminotransferase family.</text>
</comment>
<dbReference type="PANTHER" id="PTHR43807:SF20">
    <property type="entry name" value="FI04487P"/>
    <property type="match status" value="1"/>
</dbReference>
<name>H3ZEY9_9ALTE</name>
<feature type="domain" description="Aminotransferase class I/classII large" evidence="6">
    <location>
        <begin position="37"/>
        <end position="388"/>
    </location>
</feature>
<evidence type="ECO:0000256" key="4">
    <source>
        <dbReference type="ARBA" id="ARBA00022679"/>
    </source>
</evidence>
<dbReference type="RefSeq" id="WP_008950701.1">
    <property type="nucleotide sequence ID" value="NZ_AHTH01000028.1"/>
</dbReference>
<dbReference type="CDD" id="cd00609">
    <property type="entry name" value="AAT_like"/>
    <property type="match status" value="1"/>
</dbReference>
<dbReference type="SUPFAM" id="SSF53383">
    <property type="entry name" value="PLP-dependent transferases"/>
    <property type="match status" value="1"/>
</dbReference>
<dbReference type="STRING" id="1129374.AJE_09619"/>
<sequence length="392" mass="43278">MPVFATFSALMSIVSKLPAVGTTIFSQMSQLAAEQQAINLSQGFPDFAADSQLLAALARHSSAGLNQYAPMPGVPLLLQQIAALTARCYGRTLDESREITVTSGATEALFVAIQMLVQPGDEVLLFDPAYDSYSPAIQLAGGVPVHLRLEAPDYRVDWQQVATRLTPRTKLIIVNSPHNPTGMVFSHADWLALQHLVTQHGLYCLSDEVYEHMVYDAAPRLSANCFAELAARSVIVSSFGKTFHVTGWKLGYAVAPAALMTEFRKIHQYVTFSSFTPAQYAIAEMLREQPQQVTELAGFYQHKRDQFRQALSGSRFSLLPCQGTYFQLLDYSAIAPELDDLSFCRYLTIEHKVAAIPLSVFYQHGSSARIIRLCFAKQDTTLAQAAEVLCRL</sequence>
<evidence type="ECO:0000256" key="5">
    <source>
        <dbReference type="ARBA" id="ARBA00022898"/>
    </source>
</evidence>
<proteinExistence type="inferred from homology"/>
<keyword evidence="4 7" id="KW-0808">Transferase</keyword>
<dbReference type="EMBL" id="AHTH01000028">
    <property type="protein sequence ID" value="EHR40807.1"/>
    <property type="molecule type" value="Genomic_DNA"/>
</dbReference>
<evidence type="ECO:0000313" key="8">
    <source>
        <dbReference type="Proteomes" id="UP000012046"/>
    </source>
</evidence>